<comment type="caution">
    <text evidence="2">The sequence shown here is derived from an EMBL/GenBank/DDBJ whole genome shotgun (WGS) entry which is preliminary data.</text>
</comment>
<organism evidence="2 3">
    <name type="scientific">Fonticella tunisiensis</name>
    <dbReference type="NCBI Taxonomy" id="1096341"/>
    <lineage>
        <taxon>Bacteria</taxon>
        <taxon>Bacillati</taxon>
        <taxon>Bacillota</taxon>
        <taxon>Clostridia</taxon>
        <taxon>Eubacteriales</taxon>
        <taxon>Clostridiaceae</taxon>
        <taxon>Fonticella</taxon>
    </lineage>
</organism>
<dbReference type="RefSeq" id="WP_133628303.1">
    <property type="nucleotide sequence ID" value="NZ_SOAZ01000012.1"/>
</dbReference>
<dbReference type="EMBL" id="SOAZ01000012">
    <property type="protein sequence ID" value="TDT57253.1"/>
    <property type="molecule type" value="Genomic_DNA"/>
</dbReference>
<dbReference type="InterPro" id="IPR000639">
    <property type="entry name" value="Epox_hydrolase-like"/>
</dbReference>
<protein>
    <submittedName>
        <fullName evidence="2">Pimeloyl-ACP methyl ester carboxylesterase</fullName>
    </submittedName>
</protein>
<feature type="domain" description="AB hydrolase-1" evidence="1">
    <location>
        <begin position="29"/>
        <end position="283"/>
    </location>
</feature>
<name>A0A4R7KNX4_9CLOT</name>
<dbReference type="Proteomes" id="UP000295325">
    <property type="component" value="Unassembled WGS sequence"/>
</dbReference>
<dbReference type="InterPro" id="IPR050266">
    <property type="entry name" value="AB_hydrolase_sf"/>
</dbReference>
<dbReference type="PRINTS" id="PR00412">
    <property type="entry name" value="EPOXHYDRLASE"/>
</dbReference>
<dbReference type="PANTHER" id="PTHR43798:SF33">
    <property type="entry name" value="HYDROLASE, PUTATIVE (AFU_ORTHOLOGUE AFUA_2G14860)-RELATED"/>
    <property type="match status" value="1"/>
</dbReference>
<evidence type="ECO:0000313" key="2">
    <source>
        <dbReference type="EMBL" id="TDT57253.1"/>
    </source>
</evidence>
<dbReference type="OrthoDB" id="252464at2"/>
<dbReference type="Pfam" id="PF00561">
    <property type="entry name" value="Abhydrolase_1"/>
    <property type="match status" value="1"/>
</dbReference>
<reference evidence="2 3" key="1">
    <citation type="submission" date="2019-03" db="EMBL/GenBank/DDBJ databases">
        <title>Genomic Encyclopedia of Type Strains, Phase IV (KMG-IV): sequencing the most valuable type-strain genomes for metagenomic binning, comparative biology and taxonomic classification.</title>
        <authorList>
            <person name="Goeker M."/>
        </authorList>
    </citation>
    <scope>NUCLEOTIDE SEQUENCE [LARGE SCALE GENOMIC DNA]</scope>
    <source>
        <strain evidence="2 3">DSM 24455</strain>
    </source>
</reference>
<accession>A0A4R7KNX4</accession>
<gene>
    <name evidence="2" type="ORF">EDD71_11233</name>
</gene>
<dbReference type="GO" id="GO:0003824">
    <property type="term" value="F:catalytic activity"/>
    <property type="evidence" value="ECO:0007669"/>
    <property type="project" value="InterPro"/>
</dbReference>
<sequence>MGKNIVFKTLELSNGETLGYREAGEGDRTLLLIHGNMSSSLNWDIFMENMPENFRMYAVDLRGFGASTYNKPIETIKDLSDDIKLFADALGLKEIIAAGWSAGGTVAMQLASDYPELIKKLILIDSSSIKGYPVFKRNLLNRPMQGQYVKTKAEMTRLLSYLKSTFEKKNVADIKKICDSEIYTIKKPDESRYDKYAEEITKQRNIVDFNYGLSIFNISHVNNGVVNGTGEVDRITMPVLVVQGDKDKLVTMDMAREIKDGIGDNAELVILKDSGHVPFVDNPEDLIKAVVEFIYKE</sequence>
<dbReference type="PRINTS" id="PR00111">
    <property type="entry name" value="ABHYDROLASE"/>
</dbReference>
<dbReference type="AlphaFoldDB" id="A0A4R7KNX4"/>
<dbReference type="InterPro" id="IPR029058">
    <property type="entry name" value="AB_hydrolase_fold"/>
</dbReference>
<dbReference type="PANTHER" id="PTHR43798">
    <property type="entry name" value="MONOACYLGLYCEROL LIPASE"/>
    <property type="match status" value="1"/>
</dbReference>
<keyword evidence="3" id="KW-1185">Reference proteome</keyword>
<proteinExistence type="predicted"/>
<evidence type="ECO:0000313" key="3">
    <source>
        <dbReference type="Proteomes" id="UP000295325"/>
    </source>
</evidence>
<dbReference type="GO" id="GO:0016020">
    <property type="term" value="C:membrane"/>
    <property type="evidence" value="ECO:0007669"/>
    <property type="project" value="TreeGrafter"/>
</dbReference>
<dbReference type="Gene3D" id="3.40.50.1820">
    <property type="entry name" value="alpha/beta hydrolase"/>
    <property type="match status" value="1"/>
</dbReference>
<dbReference type="InterPro" id="IPR000073">
    <property type="entry name" value="AB_hydrolase_1"/>
</dbReference>
<dbReference type="SUPFAM" id="SSF53474">
    <property type="entry name" value="alpha/beta-Hydrolases"/>
    <property type="match status" value="1"/>
</dbReference>
<evidence type="ECO:0000259" key="1">
    <source>
        <dbReference type="Pfam" id="PF00561"/>
    </source>
</evidence>